<reference evidence="1" key="3">
    <citation type="submission" date="2018-07" db="EMBL/GenBank/DDBJ databases">
        <title>WGS assembly of Glycine max.</title>
        <authorList>
            <person name="Schmutz J."/>
            <person name="Cannon S."/>
            <person name="Schlueter J."/>
            <person name="Ma J."/>
            <person name="Mitros T."/>
            <person name="Nelson W."/>
            <person name="Hyten D."/>
            <person name="Song Q."/>
            <person name="Thelen J."/>
            <person name="Cheng J."/>
            <person name="Xu D."/>
            <person name="Hellsten U."/>
            <person name="May G."/>
            <person name="Yu Y."/>
            <person name="Sakurai T."/>
            <person name="Umezawa T."/>
            <person name="Bhattacharyya M."/>
            <person name="Sandhu D."/>
            <person name="Valliyodan B."/>
            <person name="Lindquist E."/>
            <person name="Peto M."/>
            <person name="Grant D."/>
            <person name="Shu S."/>
            <person name="Goodstein D."/>
            <person name="Barry K."/>
            <person name="Futrell-Griggs M."/>
            <person name="Abernathy B."/>
            <person name="Du J."/>
            <person name="Tian Z."/>
            <person name="Zhu L."/>
            <person name="Gill N."/>
            <person name="Joshi T."/>
            <person name="Libault M."/>
            <person name="Sethuraman A."/>
            <person name="Zhang X."/>
            <person name="Shinozaki K."/>
            <person name="Nguyen H."/>
            <person name="Wing R."/>
            <person name="Cregan P."/>
            <person name="Specht J."/>
            <person name="Grimwood J."/>
            <person name="Rokhsar D."/>
            <person name="Stacey G."/>
            <person name="Shoemaker R."/>
            <person name="Jackson S."/>
        </authorList>
    </citation>
    <scope>NUCLEOTIDE SEQUENCE</scope>
    <source>
        <tissue evidence="1">Callus</tissue>
    </source>
</reference>
<gene>
    <name evidence="1" type="ORF">GLYMA_04G182200</name>
</gene>
<dbReference type="Proteomes" id="UP000008827">
    <property type="component" value="Chromosome 4"/>
</dbReference>
<dbReference type="Gramene" id="KRH63519">
    <property type="protein sequence ID" value="KRH63519"/>
    <property type="gene ID" value="GLYMA_04G182200"/>
</dbReference>
<accession>A0A0R0KKV0</accession>
<dbReference type="InParanoid" id="A0A0R0KKV0"/>
<organism evidence="1">
    <name type="scientific">Glycine max</name>
    <name type="common">Soybean</name>
    <name type="synonym">Glycine hispida</name>
    <dbReference type="NCBI Taxonomy" id="3847"/>
    <lineage>
        <taxon>Eukaryota</taxon>
        <taxon>Viridiplantae</taxon>
        <taxon>Streptophyta</taxon>
        <taxon>Embryophyta</taxon>
        <taxon>Tracheophyta</taxon>
        <taxon>Spermatophyta</taxon>
        <taxon>Magnoliopsida</taxon>
        <taxon>eudicotyledons</taxon>
        <taxon>Gunneridae</taxon>
        <taxon>Pentapetalae</taxon>
        <taxon>rosids</taxon>
        <taxon>fabids</taxon>
        <taxon>Fabales</taxon>
        <taxon>Fabaceae</taxon>
        <taxon>Papilionoideae</taxon>
        <taxon>50 kb inversion clade</taxon>
        <taxon>NPAAA clade</taxon>
        <taxon>indigoferoid/millettioid clade</taxon>
        <taxon>Phaseoleae</taxon>
        <taxon>Glycine</taxon>
        <taxon>Glycine subgen. Soja</taxon>
    </lineage>
</organism>
<proteinExistence type="predicted"/>
<sequence length="76" mass="8617">MQFVHCNDSANLWIPQKEFLSSSLIESFKTLVKIAELCKSTLESLLIKDAIWLSDSDAIAKASENEGKRREVTEMQ</sequence>
<dbReference type="AlphaFoldDB" id="A0A0R0KKV0"/>
<dbReference type="EnsemblPlants" id="KRH63519">
    <property type="protein sequence ID" value="KRH63519"/>
    <property type="gene ID" value="GLYMA_04G182200"/>
</dbReference>
<protein>
    <submittedName>
        <fullName evidence="1 2">Uncharacterized protein</fullName>
    </submittedName>
</protein>
<evidence type="ECO:0000313" key="2">
    <source>
        <dbReference type="EnsemblPlants" id="KRH63519"/>
    </source>
</evidence>
<reference evidence="1 2" key="1">
    <citation type="journal article" date="2010" name="Nature">
        <title>Genome sequence of the palaeopolyploid soybean.</title>
        <authorList>
            <person name="Schmutz J."/>
            <person name="Cannon S.B."/>
            <person name="Schlueter J."/>
            <person name="Ma J."/>
            <person name="Mitros T."/>
            <person name="Nelson W."/>
            <person name="Hyten D.L."/>
            <person name="Song Q."/>
            <person name="Thelen J.J."/>
            <person name="Cheng J."/>
            <person name="Xu D."/>
            <person name="Hellsten U."/>
            <person name="May G.D."/>
            <person name="Yu Y."/>
            <person name="Sakurai T."/>
            <person name="Umezawa T."/>
            <person name="Bhattacharyya M.K."/>
            <person name="Sandhu D."/>
            <person name="Valliyodan B."/>
            <person name="Lindquist E."/>
            <person name="Peto M."/>
            <person name="Grant D."/>
            <person name="Shu S."/>
            <person name="Goodstein D."/>
            <person name="Barry K."/>
            <person name="Futrell-Griggs M."/>
            <person name="Abernathy B."/>
            <person name="Du J."/>
            <person name="Tian Z."/>
            <person name="Zhu L."/>
            <person name="Gill N."/>
            <person name="Joshi T."/>
            <person name="Libault M."/>
            <person name="Sethuraman A."/>
            <person name="Zhang X.-C."/>
            <person name="Shinozaki K."/>
            <person name="Nguyen H.T."/>
            <person name="Wing R.A."/>
            <person name="Cregan P."/>
            <person name="Specht J."/>
            <person name="Grimwood J."/>
            <person name="Rokhsar D."/>
            <person name="Stacey G."/>
            <person name="Shoemaker R.C."/>
            <person name="Jackson S.A."/>
        </authorList>
    </citation>
    <scope>NUCLEOTIDE SEQUENCE [LARGE SCALE GENOMIC DNA]</scope>
    <source>
        <strain evidence="2">cv. Williams 82</strain>
        <tissue evidence="1">Callus</tissue>
    </source>
</reference>
<evidence type="ECO:0000313" key="1">
    <source>
        <dbReference type="EMBL" id="KRH63519.1"/>
    </source>
</evidence>
<reference evidence="2" key="2">
    <citation type="submission" date="2018-02" db="UniProtKB">
        <authorList>
            <consortium name="EnsemblPlants"/>
        </authorList>
    </citation>
    <scope>IDENTIFICATION</scope>
    <source>
        <strain evidence="2">Williams 82</strain>
    </source>
</reference>
<dbReference type="EMBL" id="CM000837">
    <property type="protein sequence ID" value="KRH63519.1"/>
    <property type="molecule type" value="Genomic_DNA"/>
</dbReference>
<keyword evidence="3" id="KW-1185">Reference proteome</keyword>
<name>A0A0R0KKV0_SOYBN</name>
<evidence type="ECO:0000313" key="3">
    <source>
        <dbReference type="Proteomes" id="UP000008827"/>
    </source>
</evidence>